<dbReference type="InterPro" id="IPR000073">
    <property type="entry name" value="AB_hydrolase_1"/>
</dbReference>
<dbReference type="PANTHER" id="PTHR43329">
    <property type="entry name" value="EPOXIDE HYDROLASE"/>
    <property type="match status" value="1"/>
</dbReference>
<dbReference type="Gene3D" id="3.40.50.720">
    <property type="entry name" value="NAD(P)-binding Rossmann-like Domain"/>
    <property type="match status" value="1"/>
</dbReference>
<evidence type="ECO:0000256" key="2">
    <source>
        <dbReference type="ARBA" id="ARBA00038334"/>
    </source>
</evidence>
<evidence type="ECO:0000259" key="3">
    <source>
        <dbReference type="Pfam" id="PF00561"/>
    </source>
</evidence>
<evidence type="ECO:0000256" key="1">
    <source>
        <dbReference type="ARBA" id="ARBA00022801"/>
    </source>
</evidence>
<reference evidence="4 5" key="1">
    <citation type="submission" date="2019-06" db="EMBL/GenBank/DDBJ databases">
        <title>Genome Sequence of the Brown Rot Fungal Pathogen Monilinia laxa.</title>
        <authorList>
            <person name="De Miccolis Angelini R.M."/>
            <person name="Landi L."/>
            <person name="Abate D."/>
            <person name="Pollastro S."/>
            <person name="Romanazzi G."/>
            <person name="Faretra F."/>
        </authorList>
    </citation>
    <scope>NUCLEOTIDE SEQUENCE [LARGE SCALE GENOMIC DNA]</scope>
    <source>
        <strain evidence="4 5">Mlax316</strain>
    </source>
</reference>
<dbReference type="AlphaFoldDB" id="A0A5N6JX57"/>
<dbReference type="OrthoDB" id="408373at2759"/>
<gene>
    <name evidence="4" type="ORF">EYC80_009227</name>
</gene>
<evidence type="ECO:0000313" key="5">
    <source>
        <dbReference type="Proteomes" id="UP000326757"/>
    </source>
</evidence>
<sequence>MAEQTVVFISGVSSGIGKGLAEHYLSKPNHTVIGSVRNSGSSAVVELKATKSASGSKLLLVHIENTSPDDPKKAIADIKASGIDHIDIVFANAGGSPPVVDLENVSSEDMITSFQTNALSTLVLFQALRPLLQASKNPKWASISSIGGSIGTMGTLDTWFTPAYGASKAALNWLVRAIHCSQPWMITAAFHPGIVQTGPGNWIARQIGMEQAPTTINDSVLNLVTKLEEATRDNYSGKFTNVIDGNELPWYSNVGDGIAYHYMLAKPQGIALATVVLLHGWPDLGMGWRFQVPHLMSLGFQVVIPDMLGYGQTSSPSSPEEYSMKTTSGHIAHIIQEVTPEPIILGGHDWGAFLAWRMAIYYPNLIRGIFSFCIPFFPPHPRVITLEEFVEQLPDFKYQLQLASPIAETLGGKSEATLRGFLCSMYGGVTSEGLPGFDVSTGVFGERLEKIHSTPLMTSEILDHYVEEYSRNGLHGPMNWYRTMSINSKEELPLLESMPDFKFQIPGMIVMAGEDPALPPSMTAGQEVYFAVGLRKEIIPGASHWVLIHFPQEANKYIEDFLKGLLEL</sequence>
<comment type="caution">
    <text evidence="4">The sequence shown here is derived from an EMBL/GenBank/DDBJ whole genome shotgun (WGS) entry which is preliminary data.</text>
</comment>
<dbReference type="Pfam" id="PF00561">
    <property type="entry name" value="Abhydrolase_1"/>
    <property type="match status" value="1"/>
</dbReference>
<dbReference type="InterPro" id="IPR002347">
    <property type="entry name" value="SDR_fam"/>
</dbReference>
<accession>A0A5N6JX57</accession>
<name>A0A5N6JX57_MONLA</name>
<dbReference type="Pfam" id="PF00106">
    <property type="entry name" value="adh_short"/>
    <property type="match status" value="1"/>
</dbReference>
<protein>
    <recommendedName>
        <fullName evidence="3">AB hydrolase-1 domain-containing protein</fullName>
    </recommendedName>
</protein>
<dbReference type="InterPro" id="IPR029058">
    <property type="entry name" value="AB_hydrolase_fold"/>
</dbReference>
<feature type="domain" description="AB hydrolase-1" evidence="3">
    <location>
        <begin position="274"/>
        <end position="548"/>
    </location>
</feature>
<dbReference type="Gene3D" id="3.40.50.1820">
    <property type="entry name" value="alpha/beta hydrolase"/>
    <property type="match status" value="1"/>
</dbReference>
<dbReference type="InterPro" id="IPR036291">
    <property type="entry name" value="NAD(P)-bd_dom_sf"/>
</dbReference>
<dbReference type="SUPFAM" id="SSF53474">
    <property type="entry name" value="alpha/beta-Hydrolases"/>
    <property type="match status" value="1"/>
</dbReference>
<organism evidence="4 5">
    <name type="scientific">Monilinia laxa</name>
    <name type="common">Brown rot fungus</name>
    <name type="synonym">Sclerotinia laxa</name>
    <dbReference type="NCBI Taxonomy" id="61186"/>
    <lineage>
        <taxon>Eukaryota</taxon>
        <taxon>Fungi</taxon>
        <taxon>Dikarya</taxon>
        <taxon>Ascomycota</taxon>
        <taxon>Pezizomycotina</taxon>
        <taxon>Leotiomycetes</taxon>
        <taxon>Helotiales</taxon>
        <taxon>Sclerotiniaceae</taxon>
        <taxon>Monilinia</taxon>
    </lineage>
</organism>
<keyword evidence="5" id="KW-1185">Reference proteome</keyword>
<dbReference type="EMBL" id="VIGI01000011">
    <property type="protein sequence ID" value="KAB8293742.1"/>
    <property type="molecule type" value="Genomic_DNA"/>
</dbReference>
<dbReference type="Proteomes" id="UP000326757">
    <property type="component" value="Unassembled WGS sequence"/>
</dbReference>
<dbReference type="GO" id="GO:0016787">
    <property type="term" value="F:hydrolase activity"/>
    <property type="evidence" value="ECO:0007669"/>
    <property type="project" value="UniProtKB-KW"/>
</dbReference>
<dbReference type="PRINTS" id="PR00412">
    <property type="entry name" value="EPOXHYDRLASE"/>
</dbReference>
<keyword evidence="1" id="KW-0378">Hydrolase</keyword>
<comment type="similarity">
    <text evidence="2">Belongs to the AB hydrolase superfamily. Epoxide hydrolase family.</text>
</comment>
<evidence type="ECO:0000313" key="4">
    <source>
        <dbReference type="EMBL" id="KAB8293742.1"/>
    </source>
</evidence>
<dbReference type="SUPFAM" id="SSF51735">
    <property type="entry name" value="NAD(P)-binding Rossmann-fold domains"/>
    <property type="match status" value="1"/>
</dbReference>
<proteinExistence type="inferred from homology"/>
<dbReference type="InterPro" id="IPR000639">
    <property type="entry name" value="Epox_hydrolase-like"/>
</dbReference>